<dbReference type="STRING" id="28885.EI16_03870"/>
<dbReference type="GO" id="GO:0035438">
    <property type="term" value="F:cyclic-di-GMP binding"/>
    <property type="evidence" value="ECO:0007669"/>
    <property type="project" value="InterPro"/>
</dbReference>
<comment type="caution">
    <text evidence="2">The sequence shown here is derived from an EMBL/GenBank/DDBJ whole genome shotgun (WGS) entry which is preliminary data.</text>
</comment>
<dbReference type="RefSeq" id="WP_029909618.1">
    <property type="nucleotide sequence ID" value="NZ_AP020335.1"/>
</dbReference>
<dbReference type="Pfam" id="PF07238">
    <property type="entry name" value="PilZ"/>
    <property type="match status" value="1"/>
</dbReference>
<dbReference type="InterPro" id="IPR009875">
    <property type="entry name" value="PilZ_domain"/>
</dbReference>
<name>A0A066ZNP7_HYDMR</name>
<protein>
    <recommendedName>
        <fullName evidence="1">PilZ domain-containing protein</fullName>
    </recommendedName>
</protein>
<dbReference type="Gene3D" id="2.40.10.220">
    <property type="entry name" value="predicted glycosyltransferase like domains"/>
    <property type="match status" value="1"/>
</dbReference>
<evidence type="ECO:0000313" key="3">
    <source>
        <dbReference type="Proteomes" id="UP000027341"/>
    </source>
</evidence>
<evidence type="ECO:0000313" key="2">
    <source>
        <dbReference type="EMBL" id="KDN95448.1"/>
    </source>
</evidence>
<reference evidence="2 3" key="1">
    <citation type="submission" date="2014-04" db="EMBL/GenBank/DDBJ databases">
        <title>Draft genome sequence of Hydrogenovibrio marinus MH-110, a model organism for aerobic H2 metabolism.</title>
        <authorList>
            <person name="Cha H.J."/>
            <person name="Jo B.H."/>
            <person name="Hwang B.H."/>
        </authorList>
    </citation>
    <scope>NUCLEOTIDE SEQUENCE [LARGE SCALE GENOMIC DNA]</scope>
    <source>
        <strain evidence="2 3">MH-110</strain>
    </source>
</reference>
<gene>
    <name evidence="2" type="ORF">EI16_03870</name>
</gene>
<keyword evidence="3" id="KW-1185">Reference proteome</keyword>
<dbReference type="AlphaFoldDB" id="A0A066ZNP7"/>
<sequence length="193" mass="21839">MSTQNNRSFFRIDVMLPCSYHVISEEESIENPLPTSPDASYIEKYFLQDLQGLDEQITDIIEQINQKSSLLARALTAMNSKINFILQTIDQKQLSRTIPQRMVNISAGGLAFKVHEAVTTSDKIDILIQPLAEEPPVLARCNIVKIIPESDGNNTVALEYQGLNEDDRRKLVYFIQTKEIEAATQQRNEAAKK</sequence>
<dbReference type="EMBL" id="JMIU01000001">
    <property type="protein sequence ID" value="KDN95448.1"/>
    <property type="molecule type" value="Genomic_DNA"/>
</dbReference>
<accession>A0A066ZNP7</accession>
<organism evidence="2 3">
    <name type="scientific">Hydrogenovibrio marinus</name>
    <dbReference type="NCBI Taxonomy" id="28885"/>
    <lineage>
        <taxon>Bacteria</taxon>
        <taxon>Pseudomonadati</taxon>
        <taxon>Pseudomonadota</taxon>
        <taxon>Gammaproteobacteria</taxon>
        <taxon>Thiotrichales</taxon>
        <taxon>Piscirickettsiaceae</taxon>
        <taxon>Hydrogenovibrio</taxon>
    </lineage>
</organism>
<feature type="domain" description="PilZ" evidence="1">
    <location>
        <begin position="96"/>
        <end position="175"/>
    </location>
</feature>
<proteinExistence type="predicted"/>
<evidence type="ECO:0000259" key="1">
    <source>
        <dbReference type="Pfam" id="PF07238"/>
    </source>
</evidence>
<dbReference type="Proteomes" id="UP000027341">
    <property type="component" value="Unassembled WGS sequence"/>
</dbReference>